<dbReference type="Gene3D" id="3.30.70.1060">
    <property type="entry name" value="Dimeric alpha+beta barrel"/>
    <property type="match status" value="1"/>
</dbReference>
<proteinExistence type="predicted"/>
<accession>A0ABT6BM53</accession>
<evidence type="ECO:0008006" key="3">
    <source>
        <dbReference type="Google" id="ProtNLM"/>
    </source>
</evidence>
<keyword evidence="2" id="KW-1185">Reference proteome</keyword>
<name>A0ABT6BM53_9BACT</name>
<gene>
    <name evidence="1" type="ORF">PQG43_11180</name>
</gene>
<reference evidence="1 2" key="1">
    <citation type="submission" date="2023-03" db="EMBL/GenBank/DDBJ databases">
        <title>Genome sequencing of Aquirufa.</title>
        <authorList>
            <person name="Pitt A."/>
            <person name="Hahn M.W."/>
        </authorList>
    </citation>
    <scope>NUCLEOTIDE SEQUENCE [LARGE SCALE GENOMIC DNA]</scope>
    <source>
        <strain evidence="1 2">WAEICH-18A</strain>
    </source>
</reference>
<protein>
    <recommendedName>
        <fullName evidence="3">Muconolactone isomerase domain-containing protein</fullName>
    </recommendedName>
</protein>
<dbReference type="Proteomes" id="UP001321344">
    <property type="component" value="Unassembled WGS sequence"/>
</dbReference>
<sequence>MNCIQAILTIDIDNLPTNFQEIIQHEQAKIAQWKEEGILENFFLRQSKNGAVLVFKNIDQEQVEILMTTLPIYPLRKSIEYFPLIKQF</sequence>
<dbReference type="EMBL" id="JARJOW010000007">
    <property type="protein sequence ID" value="MDF5691428.1"/>
    <property type="molecule type" value="Genomic_DNA"/>
</dbReference>
<dbReference type="RefSeq" id="WP_223142702.1">
    <property type="nucleotide sequence ID" value="NZ_CBCSDE010000002.1"/>
</dbReference>
<comment type="caution">
    <text evidence="1">The sequence shown here is derived from an EMBL/GenBank/DDBJ whole genome shotgun (WGS) entry which is preliminary data.</text>
</comment>
<evidence type="ECO:0000313" key="2">
    <source>
        <dbReference type="Proteomes" id="UP001321344"/>
    </source>
</evidence>
<organism evidence="1 2">
    <name type="scientific">Aquirufa aurantiipilula</name>
    <dbReference type="NCBI Taxonomy" id="2696561"/>
    <lineage>
        <taxon>Bacteria</taxon>
        <taxon>Pseudomonadati</taxon>
        <taxon>Bacteroidota</taxon>
        <taxon>Cytophagia</taxon>
        <taxon>Cytophagales</taxon>
        <taxon>Flectobacillaceae</taxon>
        <taxon>Aquirufa</taxon>
    </lineage>
</organism>
<evidence type="ECO:0000313" key="1">
    <source>
        <dbReference type="EMBL" id="MDF5691428.1"/>
    </source>
</evidence>